<proteinExistence type="predicted"/>
<accession>A0A8B6CDU0</accession>
<dbReference type="AlphaFoldDB" id="A0A8B6CDU0"/>
<dbReference type="EMBL" id="UYJE01001490">
    <property type="protein sequence ID" value="VDI02610.1"/>
    <property type="molecule type" value="Genomic_DNA"/>
</dbReference>
<reference evidence="2" key="1">
    <citation type="submission" date="2018-11" db="EMBL/GenBank/DDBJ databases">
        <authorList>
            <person name="Alioto T."/>
            <person name="Alioto T."/>
        </authorList>
    </citation>
    <scope>NUCLEOTIDE SEQUENCE</scope>
</reference>
<keyword evidence="1" id="KW-0732">Signal</keyword>
<evidence type="ECO:0000313" key="2">
    <source>
        <dbReference type="EMBL" id="VDI02610.1"/>
    </source>
</evidence>
<feature type="chain" id="PRO_5033043718" evidence="1">
    <location>
        <begin position="19"/>
        <end position="196"/>
    </location>
</feature>
<name>A0A8B6CDU0_MYTGA</name>
<dbReference type="OrthoDB" id="3553439at2759"/>
<gene>
    <name evidence="2" type="ORF">MGAL_10B009762</name>
</gene>
<comment type="caution">
    <text evidence="2">The sequence shown here is derived from an EMBL/GenBank/DDBJ whole genome shotgun (WGS) entry which is preliminary data.</text>
</comment>
<organism evidence="2 3">
    <name type="scientific">Mytilus galloprovincialis</name>
    <name type="common">Mediterranean mussel</name>
    <dbReference type="NCBI Taxonomy" id="29158"/>
    <lineage>
        <taxon>Eukaryota</taxon>
        <taxon>Metazoa</taxon>
        <taxon>Spiralia</taxon>
        <taxon>Lophotrochozoa</taxon>
        <taxon>Mollusca</taxon>
        <taxon>Bivalvia</taxon>
        <taxon>Autobranchia</taxon>
        <taxon>Pteriomorphia</taxon>
        <taxon>Mytilida</taxon>
        <taxon>Mytiloidea</taxon>
        <taxon>Mytilidae</taxon>
        <taxon>Mytilinae</taxon>
        <taxon>Mytilus</taxon>
    </lineage>
</organism>
<keyword evidence="3" id="KW-1185">Reference proteome</keyword>
<evidence type="ECO:0000313" key="3">
    <source>
        <dbReference type="Proteomes" id="UP000596742"/>
    </source>
</evidence>
<evidence type="ECO:0000256" key="1">
    <source>
        <dbReference type="SAM" id="SignalP"/>
    </source>
</evidence>
<sequence>MVVATGACVVAITTGGAAVPVISAAATSGSGFGVAGAVVGTAKAIGGAVGVAASSGAIAGATATGTAAGAGIGAAIGGTAAAGVGGSGAGVASIVAGSAFTGIGFLVLGTSTKQEDEHITYDCWKPVVHDVSEEPSNGMYLKDLFSHENIQKVTMATDCSTSLPNIVIENIWKEEFQIEYMMLNSTGEIVCHAKQM</sequence>
<protein>
    <submittedName>
        <fullName evidence="2">Uncharacterized protein</fullName>
    </submittedName>
</protein>
<dbReference type="Proteomes" id="UP000596742">
    <property type="component" value="Unassembled WGS sequence"/>
</dbReference>
<feature type="signal peptide" evidence="1">
    <location>
        <begin position="1"/>
        <end position="18"/>
    </location>
</feature>